<dbReference type="CDD" id="cd07483">
    <property type="entry name" value="Peptidases_S8_Subtilisin_Novo-like"/>
    <property type="match status" value="1"/>
</dbReference>
<feature type="signal peptide" evidence="6">
    <location>
        <begin position="1"/>
        <end position="26"/>
    </location>
</feature>
<dbReference type="InterPro" id="IPR023828">
    <property type="entry name" value="Peptidase_S8_Ser-AS"/>
</dbReference>
<sequence>MIVYNLMKKACLIAGLSLPLFTYAQKADKPKENWQNLDLKADGVFGISTERAYNELLKNKKHVPVLVGVIDGGVDINHEDLKQVLWTNPGEIAGNKTDDDKNGFADDVHGWCFIGSPAKGNIQYDNMELVRLLRQQKDKYENLDSTAVKPEDADGYKNYRAMKKEVEVQTTKYQKRLAFINRFSELLYGIMGQMKKDNPTAQDFKDFTADSDAEAYIRKTMIDALGEMDYATFKKDEITGPAQRAGEQLNYHLNFNFDPRDTVGDNYANSSEHFYGNSDVTGPHNEHGTHVAGIIAAARDNNIGIKGVANDARIMVVQVVPTGDERDKDVANGIRYAVENGAKVINMSFGKTYPADKKAVDDAVKFAMSKDVLIVHAAGNENSNRDKAIRYPNRNYADNSGSAANWIEVGASSYIDDETLKAPFSCYGKETVDVFAPGVKINSCAPGSGYIAYDGTSMASPVVTGLAVLIRSYYPKLSAAQVKEIIMKSVTPVKHQIKMRDGSKEVKVPFSDLCKSGGIVNAYNALKLAETY</sequence>
<dbReference type="InterPro" id="IPR036852">
    <property type="entry name" value="Peptidase_S8/S53_dom_sf"/>
</dbReference>
<name>A0ABP8H913_9SPHI</name>
<dbReference type="PANTHER" id="PTHR43399:SF4">
    <property type="entry name" value="CELL WALL-ASSOCIATED PROTEASE"/>
    <property type="match status" value="1"/>
</dbReference>
<evidence type="ECO:0000259" key="7">
    <source>
        <dbReference type="Pfam" id="PF00082"/>
    </source>
</evidence>
<keyword evidence="3 5" id="KW-0378">Hydrolase</keyword>
<feature type="active site" description="Charge relay system" evidence="5">
    <location>
        <position position="287"/>
    </location>
</feature>
<keyword evidence="2 5" id="KW-0645">Protease</keyword>
<dbReference type="PROSITE" id="PS51892">
    <property type="entry name" value="SUBTILASE"/>
    <property type="match status" value="1"/>
</dbReference>
<evidence type="ECO:0000256" key="1">
    <source>
        <dbReference type="ARBA" id="ARBA00011073"/>
    </source>
</evidence>
<reference evidence="9" key="1">
    <citation type="journal article" date="2019" name="Int. J. Syst. Evol. Microbiol.">
        <title>The Global Catalogue of Microorganisms (GCM) 10K type strain sequencing project: providing services to taxonomists for standard genome sequencing and annotation.</title>
        <authorList>
            <consortium name="The Broad Institute Genomics Platform"/>
            <consortium name="The Broad Institute Genome Sequencing Center for Infectious Disease"/>
            <person name="Wu L."/>
            <person name="Ma J."/>
        </authorList>
    </citation>
    <scope>NUCLEOTIDE SEQUENCE [LARGE SCALE GENOMIC DNA]</scope>
    <source>
        <strain evidence="9">JCM 17705</strain>
    </source>
</reference>
<organism evidence="8 9">
    <name type="scientific">Mucilaginibacter gynuensis</name>
    <dbReference type="NCBI Taxonomy" id="1302236"/>
    <lineage>
        <taxon>Bacteria</taxon>
        <taxon>Pseudomonadati</taxon>
        <taxon>Bacteroidota</taxon>
        <taxon>Sphingobacteriia</taxon>
        <taxon>Sphingobacteriales</taxon>
        <taxon>Sphingobacteriaceae</taxon>
        <taxon>Mucilaginibacter</taxon>
    </lineage>
</organism>
<dbReference type="InterPro" id="IPR051048">
    <property type="entry name" value="Peptidase_S8/S53_subtilisin"/>
</dbReference>
<evidence type="ECO:0000256" key="2">
    <source>
        <dbReference type="ARBA" id="ARBA00022670"/>
    </source>
</evidence>
<comment type="caution">
    <text evidence="8">The sequence shown here is derived from an EMBL/GenBank/DDBJ whole genome shotgun (WGS) entry which is preliminary data.</text>
</comment>
<accession>A0ABP8H913</accession>
<evidence type="ECO:0000313" key="8">
    <source>
        <dbReference type="EMBL" id="GAA4336056.1"/>
    </source>
</evidence>
<dbReference type="PANTHER" id="PTHR43399">
    <property type="entry name" value="SUBTILISIN-RELATED"/>
    <property type="match status" value="1"/>
</dbReference>
<feature type="chain" id="PRO_5045471381" evidence="6">
    <location>
        <begin position="27"/>
        <end position="532"/>
    </location>
</feature>
<keyword evidence="9" id="KW-1185">Reference proteome</keyword>
<dbReference type="SUPFAM" id="SSF52743">
    <property type="entry name" value="Subtilisin-like"/>
    <property type="match status" value="1"/>
</dbReference>
<dbReference type="InterPro" id="IPR022398">
    <property type="entry name" value="Peptidase_S8_His-AS"/>
</dbReference>
<gene>
    <name evidence="8" type="ORF">GCM10023149_44510</name>
</gene>
<evidence type="ECO:0000256" key="5">
    <source>
        <dbReference type="PROSITE-ProRule" id="PRU01240"/>
    </source>
</evidence>
<keyword evidence="4 5" id="KW-0720">Serine protease</keyword>
<dbReference type="InterPro" id="IPR000209">
    <property type="entry name" value="Peptidase_S8/S53_dom"/>
</dbReference>
<feature type="active site" description="Charge relay system" evidence="5">
    <location>
        <position position="71"/>
    </location>
</feature>
<dbReference type="Gene3D" id="3.40.50.200">
    <property type="entry name" value="Peptidase S8/S53 domain"/>
    <property type="match status" value="2"/>
</dbReference>
<protein>
    <submittedName>
        <fullName evidence="8">S8 family peptidase</fullName>
    </submittedName>
</protein>
<evidence type="ECO:0000256" key="3">
    <source>
        <dbReference type="ARBA" id="ARBA00022801"/>
    </source>
</evidence>
<feature type="domain" description="Peptidase S8/S53" evidence="7">
    <location>
        <begin position="65"/>
        <end position="492"/>
    </location>
</feature>
<dbReference type="PRINTS" id="PR00723">
    <property type="entry name" value="SUBTILISIN"/>
</dbReference>
<dbReference type="InterPro" id="IPR015500">
    <property type="entry name" value="Peptidase_S8_subtilisin-rel"/>
</dbReference>
<dbReference type="Pfam" id="PF00082">
    <property type="entry name" value="Peptidase_S8"/>
    <property type="match status" value="1"/>
</dbReference>
<dbReference type="RefSeq" id="WP_345213397.1">
    <property type="nucleotide sequence ID" value="NZ_BAABFT010000016.1"/>
</dbReference>
<evidence type="ECO:0000256" key="4">
    <source>
        <dbReference type="ARBA" id="ARBA00022825"/>
    </source>
</evidence>
<comment type="similarity">
    <text evidence="1 5">Belongs to the peptidase S8 family.</text>
</comment>
<dbReference type="PROSITE" id="PS00137">
    <property type="entry name" value="SUBTILASE_HIS"/>
    <property type="match status" value="1"/>
</dbReference>
<feature type="active site" description="Charge relay system" evidence="5">
    <location>
        <position position="457"/>
    </location>
</feature>
<dbReference type="PROSITE" id="PS00138">
    <property type="entry name" value="SUBTILASE_SER"/>
    <property type="match status" value="1"/>
</dbReference>
<dbReference type="EMBL" id="BAABFT010000016">
    <property type="protein sequence ID" value="GAA4336056.1"/>
    <property type="molecule type" value="Genomic_DNA"/>
</dbReference>
<evidence type="ECO:0000313" key="9">
    <source>
        <dbReference type="Proteomes" id="UP001500582"/>
    </source>
</evidence>
<dbReference type="InterPro" id="IPR034080">
    <property type="entry name" value="Protease_P7-like_dom"/>
</dbReference>
<dbReference type="Proteomes" id="UP001500582">
    <property type="component" value="Unassembled WGS sequence"/>
</dbReference>
<keyword evidence="6" id="KW-0732">Signal</keyword>
<evidence type="ECO:0000256" key="6">
    <source>
        <dbReference type="SAM" id="SignalP"/>
    </source>
</evidence>
<proteinExistence type="inferred from homology"/>